<reference evidence="1 2" key="1">
    <citation type="submission" date="2018-02" db="EMBL/GenBank/DDBJ databases">
        <title>Genome sequence of the basidiomycete white-rot fungus Phlebia centrifuga.</title>
        <authorList>
            <person name="Granchi Z."/>
            <person name="Peng M."/>
            <person name="de Vries R.P."/>
            <person name="Hilden K."/>
            <person name="Makela M.R."/>
            <person name="Grigoriev I."/>
            <person name="Riley R."/>
        </authorList>
    </citation>
    <scope>NUCLEOTIDE SEQUENCE [LARGE SCALE GENOMIC DNA]</scope>
    <source>
        <strain evidence="1 2">FBCC195</strain>
    </source>
</reference>
<accession>A0A2R6QEP9</accession>
<sequence>MTAGLDALNCAQKDVHFGTTLEEGKIDDLDQAPSYKFVSSELRTGAMEVTRSFAPCAPYGTRLQVLFLPKSGARTERVKVGRGRLEKSTLIAEESIRVENASVWAPNLEECPIKMSHARSWKV</sequence>
<comment type="caution">
    <text evidence="1">The sequence shown here is derived from an EMBL/GenBank/DDBJ whole genome shotgun (WGS) entry which is preliminary data.</text>
</comment>
<gene>
    <name evidence="1" type="ORF">PHLCEN_2v3584</name>
</gene>
<protein>
    <submittedName>
        <fullName evidence="1">Uncharacterized protein</fullName>
    </submittedName>
</protein>
<evidence type="ECO:0000313" key="1">
    <source>
        <dbReference type="EMBL" id="PSS06628.1"/>
    </source>
</evidence>
<name>A0A2R6QEP9_9APHY</name>
<proteinExistence type="predicted"/>
<dbReference type="AlphaFoldDB" id="A0A2R6QEP9"/>
<keyword evidence="2" id="KW-1185">Reference proteome</keyword>
<evidence type="ECO:0000313" key="2">
    <source>
        <dbReference type="Proteomes" id="UP000186601"/>
    </source>
</evidence>
<dbReference type="EMBL" id="MLYV02000358">
    <property type="protein sequence ID" value="PSS06628.1"/>
    <property type="molecule type" value="Genomic_DNA"/>
</dbReference>
<dbReference type="Proteomes" id="UP000186601">
    <property type="component" value="Unassembled WGS sequence"/>
</dbReference>
<organism evidence="1 2">
    <name type="scientific">Hermanssonia centrifuga</name>
    <dbReference type="NCBI Taxonomy" id="98765"/>
    <lineage>
        <taxon>Eukaryota</taxon>
        <taxon>Fungi</taxon>
        <taxon>Dikarya</taxon>
        <taxon>Basidiomycota</taxon>
        <taxon>Agaricomycotina</taxon>
        <taxon>Agaricomycetes</taxon>
        <taxon>Polyporales</taxon>
        <taxon>Meruliaceae</taxon>
        <taxon>Hermanssonia</taxon>
    </lineage>
</organism>